<sequence>LHAAGCVFNPGIYFSPSFKMQSYAFMGLMKTIASLVPAVEVQDKIFLQLEEYKKSTGDFGLPIAIRQREKFNPVAWWDNFGNGTLELQSLAVRVLSQCCSATGYERNWDIFKYLHSGKLSRLERSSFEKGMKTEIISCVIPTVSFYLQFTTVTQEPA</sequence>
<evidence type="ECO:0000259" key="1">
    <source>
        <dbReference type="Pfam" id="PF05699"/>
    </source>
</evidence>
<name>A0A1E5V537_9POAL</name>
<proteinExistence type="predicted"/>
<dbReference type="AlphaFoldDB" id="A0A1E5V537"/>
<reference evidence="2 3" key="1">
    <citation type="submission" date="2016-09" db="EMBL/GenBank/DDBJ databases">
        <title>The draft genome of Dichanthelium oligosanthes: A C3 panicoid grass species.</title>
        <authorList>
            <person name="Studer A.J."/>
            <person name="Schnable J.C."/>
            <person name="Brutnell T.P."/>
        </authorList>
    </citation>
    <scope>NUCLEOTIDE SEQUENCE [LARGE SCALE GENOMIC DNA]</scope>
    <source>
        <strain evidence="3">cv. Kellogg 1175</strain>
        <tissue evidence="2">Leaf</tissue>
    </source>
</reference>
<dbReference type="STRING" id="888268.A0A1E5V537"/>
<feature type="non-terminal residue" evidence="2">
    <location>
        <position position="1"/>
    </location>
</feature>
<dbReference type="SUPFAM" id="SSF53098">
    <property type="entry name" value="Ribonuclease H-like"/>
    <property type="match status" value="1"/>
</dbReference>
<accession>A0A1E5V537</accession>
<evidence type="ECO:0000313" key="2">
    <source>
        <dbReference type="EMBL" id="OEL20273.1"/>
    </source>
</evidence>
<feature type="domain" description="HAT C-terminal dimerisation" evidence="1">
    <location>
        <begin position="67"/>
        <end position="130"/>
    </location>
</feature>
<dbReference type="GO" id="GO:0046983">
    <property type="term" value="F:protein dimerization activity"/>
    <property type="evidence" value="ECO:0007669"/>
    <property type="project" value="InterPro"/>
</dbReference>
<gene>
    <name evidence="2" type="ORF">BAE44_0018708</name>
</gene>
<comment type="caution">
    <text evidence="2">The sequence shown here is derived from an EMBL/GenBank/DDBJ whole genome shotgun (WGS) entry which is preliminary data.</text>
</comment>
<keyword evidence="3" id="KW-1185">Reference proteome</keyword>
<organism evidence="2 3">
    <name type="scientific">Dichanthelium oligosanthes</name>
    <dbReference type="NCBI Taxonomy" id="888268"/>
    <lineage>
        <taxon>Eukaryota</taxon>
        <taxon>Viridiplantae</taxon>
        <taxon>Streptophyta</taxon>
        <taxon>Embryophyta</taxon>
        <taxon>Tracheophyta</taxon>
        <taxon>Spermatophyta</taxon>
        <taxon>Magnoliopsida</taxon>
        <taxon>Liliopsida</taxon>
        <taxon>Poales</taxon>
        <taxon>Poaceae</taxon>
        <taxon>PACMAD clade</taxon>
        <taxon>Panicoideae</taxon>
        <taxon>Panicodae</taxon>
        <taxon>Paniceae</taxon>
        <taxon>Dichantheliinae</taxon>
        <taxon>Dichanthelium</taxon>
    </lineage>
</organism>
<dbReference type="InterPro" id="IPR008906">
    <property type="entry name" value="HATC_C_dom"/>
</dbReference>
<dbReference type="InterPro" id="IPR012337">
    <property type="entry name" value="RNaseH-like_sf"/>
</dbReference>
<dbReference type="EMBL" id="LWDX02051251">
    <property type="protein sequence ID" value="OEL20273.1"/>
    <property type="molecule type" value="Genomic_DNA"/>
</dbReference>
<dbReference type="Proteomes" id="UP000095767">
    <property type="component" value="Unassembled WGS sequence"/>
</dbReference>
<protein>
    <recommendedName>
        <fullName evidence="1">HAT C-terminal dimerisation domain-containing protein</fullName>
    </recommendedName>
</protein>
<dbReference type="Pfam" id="PF05699">
    <property type="entry name" value="Dimer_Tnp_hAT"/>
    <property type="match status" value="1"/>
</dbReference>
<evidence type="ECO:0000313" key="3">
    <source>
        <dbReference type="Proteomes" id="UP000095767"/>
    </source>
</evidence>
<dbReference type="OrthoDB" id="665890at2759"/>